<evidence type="ECO:0000259" key="7">
    <source>
        <dbReference type="Pfam" id="PF02016"/>
    </source>
</evidence>
<evidence type="ECO:0000256" key="2">
    <source>
        <dbReference type="ARBA" id="ARBA00022645"/>
    </source>
</evidence>
<reference evidence="9 10" key="1">
    <citation type="journal article" date="2012" name="J. Bacteriol.">
        <title>Draft Genome Sequences for Two Metal-Reducing Pelosinus fermentans Strains Isolated from a Cr(VI)-Contaminated Site and for Type Strain R7.</title>
        <authorList>
            <person name="Brown S.D."/>
            <person name="Podar M."/>
            <person name="Klingeman D.M."/>
            <person name="Johnson C.M."/>
            <person name="Yang Z.K."/>
            <person name="Utturkar S.M."/>
            <person name="Land M.L."/>
            <person name="Mosher J.J."/>
            <person name="Hurt R.A.Jr."/>
            <person name="Phelps T.J."/>
            <person name="Palumbo A.V."/>
            <person name="Arkin A.P."/>
            <person name="Hazen T.C."/>
            <person name="Elias D.A."/>
        </authorList>
    </citation>
    <scope>NUCLEOTIDE SEQUENCE [LARGE SCALE GENOMIC DNA]</scope>
    <source>
        <strain evidence="9 10">B4</strain>
    </source>
</reference>
<accession>I9LAC5</accession>
<dbReference type="MEROPS" id="S66.001"/>
<dbReference type="InterPro" id="IPR040449">
    <property type="entry name" value="Peptidase_S66_N"/>
</dbReference>
<sequence length="353" mass="38451">MRRRGRTRSKHTRPLNFASSRLRVSYFCSKNYIGGDLIFSIPQIKPKRLLPGDTIGVVAPASPGDEESTLAGIAWLEAQGFYVHLGKTVDQTFGYLAGADALRAADINTMFASPAIDGIICLRGGYGTMRLLELLDYDMIRTHPKVFVGYSDITALHTSIRQKTGLITFHGPMVGSDMGKGLSDYTWDYLSRAITVSAPLGSILNPADSLPPSFIAQGEAQGQLTGGNLSLITATLGTPYEIDTRGKILCLEEVAEAPYRIDRMLTQLLLAGKLQDTAGIVFDVCANCELELEPPDFTVEEVLRDRLGDLQKPVLYHLHFGHTADKATLPLGVTGVLNSFLNNFEIIETATTN</sequence>
<comment type="caution">
    <text evidence="9">The sequence shown here is derived from an EMBL/GenBank/DDBJ whole genome shotgun (WGS) entry which is preliminary data.</text>
</comment>
<keyword evidence="4" id="KW-0378">Hydrolase</keyword>
<dbReference type="PANTHER" id="PTHR30237:SF2">
    <property type="entry name" value="MUREIN TETRAPEPTIDE CARBOXYPEPTIDASE"/>
    <property type="match status" value="1"/>
</dbReference>
<feature type="active site" description="Charge relay system" evidence="6">
    <location>
        <position position="322"/>
    </location>
</feature>
<dbReference type="CDD" id="cd07025">
    <property type="entry name" value="Peptidase_S66"/>
    <property type="match status" value="1"/>
</dbReference>
<evidence type="ECO:0000313" key="10">
    <source>
        <dbReference type="Proteomes" id="UP000004324"/>
    </source>
</evidence>
<dbReference type="GO" id="GO:0008236">
    <property type="term" value="F:serine-type peptidase activity"/>
    <property type="evidence" value="ECO:0007669"/>
    <property type="project" value="UniProtKB-KW"/>
</dbReference>
<feature type="domain" description="LD-carboxypeptidase N-terminal" evidence="7">
    <location>
        <begin position="55"/>
        <end position="171"/>
    </location>
</feature>
<protein>
    <submittedName>
        <fullName evidence="9">Peptidase U61 LD-carboxypeptidase A</fullName>
    </submittedName>
</protein>
<dbReference type="SUPFAM" id="SSF52317">
    <property type="entry name" value="Class I glutamine amidotransferase-like"/>
    <property type="match status" value="1"/>
</dbReference>
<dbReference type="Pfam" id="PF17676">
    <property type="entry name" value="Peptidase_S66C"/>
    <property type="match status" value="1"/>
</dbReference>
<proteinExistence type="inferred from homology"/>
<dbReference type="GO" id="GO:0004180">
    <property type="term" value="F:carboxypeptidase activity"/>
    <property type="evidence" value="ECO:0007669"/>
    <property type="project" value="UniProtKB-KW"/>
</dbReference>
<keyword evidence="10" id="KW-1185">Reference proteome</keyword>
<evidence type="ECO:0000256" key="4">
    <source>
        <dbReference type="ARBA" id="ARBA00022801"/>
    </source>
</evidence>
<evidence type="ECO:0000259" key="8">
    <source>
        <dbReference type="Pfam" id="PF17676"/>
    </source>
</evidence>
<dbReference type="SUPFAM" id="SSF141986">
    <property type="entry name" value="LD-carboxypeptidase A C-terminal domain-like"/>
    <property type="match status" value="1"/>
</dbReference>
<dbReference type="Pfam" id="PF02016">
    <property type="entry name" value="Peptidase_S66"/>
    <property type="match status" value="1"/>
</dbReference>
<feature type="active site" description="Charge relay system" evidence="6">
    <location>
        <position position="252"/>
    </location>
</feature>
<keyword evidence="2 9" id="KW-0121">Carboxypeptidase</keyword>
<dbReference type="PIRSF" id="PIRSF028757">
    <property type="entry name" value="LD-carboxypeptidase"/>
    <property type="match status" value="1"/>
</dbReference>
<name>I9LAC5_9FIRM</name>
<feature type="active site" description="Nucleophile" evidence="6">
    <location>
        <position position="151"/>
    </location>
</feature>
<evidence type="ECO:0000256" key="6">
    <source>
        <dbReference type="PIRSR" id="PIRSR028757-1"/>
    </source>
</evidence>
<dbReference type="InterPro" id="IPR003507">
    <property type="entry name" value="S66_fam"/>
</dbReference>
<dbReference type="AlphaFoldDB" id="I9LAC5"/>
<dbReference type="InterPro" id="IPR027478">
    <property type="entry name" value="LdcA_N"/>
</dbReference>
<evidence type="ECO:0000313" key="9">
    <source>
        <dbReference type="EMBL" id="EIW17344.1"/>
    </source>
</evidence>
<evidence type="ECO:0000256" key="5">
    <source>
        <dbReference type="ARBA" id="ARBA00022825"/>
    </source>
</evidence>
<organism evidence="9 10">
    <name type="scientific">Pelosinus fermentans B4</name>
    <dbReference type="NCBI Taxonomy" id="1149862"/>
    <lineage>
        <taxon>Bacteria</taxon>
        <taxon>Bacillati</taxon>
        <taxon>Bacillota</taxon>
        <taxon>Negativicutes</taxon>
        <taxon>Selenomonadales</taxon>
        <taxon>Sporomusaceae</taxon>
        <taxon>Pelosinus</taxon>
    </lineage>
</organism>
<dbReference type="Gene3D" id="3.50.30.60">
    <property type="entry name" value="LD-carboxypeptidase A C-terminal domain-like"/>
    <property type="match status" value="1"/>
</dbReference>
<dbReference type="InterPro" id="IPR040921">
    <property type="entry name" value="Peptidase_S66C"/>
</dbReference>
<dbReference type="EMBL" id="AKVJ01000030">
    <property type="protein sequence ID" value="EIW17344.1"/>
    <property type="molecule type" value="Genomic_DNA"/>
</dbReference>
<dbReference type="InterPro" id="IPR029062">
    <property type="entry name" value="Class_I_gatase-like"/>
</dbReference>
<comment type="similarity">
    <text evidence="1">Belongs to the peptidase S66 family.</text>
</comment>
<evidence type="ECO:0000256" key="3">
    <source>
        <dbReference type="ARBA" id="ARBA00022670"/>
    </source>
</evidence>
<keyword evidence="5" id="KW-0720">Serine protease</keyword>
<dbReference type="OrthoDB" id="9807329at2"/>
<dbReference type="Proteomes" id="UP000004324">
    <property type="component" value="Unassembled WGS sequence"/>
</dbReference>
<dbReference type="InterPro" id="IPR027461">
    <property type="entry name" value="Carboxypeptidase_A_C_sf"/>
</dbReference>
<keyword evidence="3" id="KW-0645">Protease</keyword>
<gene>
    <name evidence="9" type="ORF">FB4_4093</name>
</gene>
<evidence type="ECO:0000256" key="1">
    <source>
        <dbReference type="ARBA" id="ARBA00010233"/>
    </source>
</evidence>
<dbReference type="PANTHER" id="PTHR30237">
    <property type="entry name" value="MURAMOYLTETRAPEPTIDE CARBOXYPEPTIDASE"/>
    <property type="match status" value="1"/>
</dbReference>
<dbReference type="Gene3D" id="3.40.50.10740">
    <property type="entry name" value="Class I glutamine amidotransferase-like"/>
    <property type="match status" value="1"/>
</dbReference>
<dbReference type="GO" id="GO:0006508">
    <property type="term" value="P:proteolysis"/>
    <property type="evidence" value="ECO:0007669"/>
    <property type="project" value="UniProtKB-KW"/>
</dbReference>
<feature type="domain" description="LD-carboxypeptidase C-terminal" evidence="8">
    <location>
        <begin position="221"/>
        <end position="334"/>
    </location>
</feature>
<dbReference type="PATRIC" id="fig|1149862.3.peg.3060"/>